<keyword evidence="2" id="KW-1185">Reference proteome</keyword>
<geneLocation type="plasmid" evidence="1">
    <name>unnamed1</name>
</geneLocation>
<reference evidence="1 2" key="1">
    <citation type="submission" date="2019-01" db="EMBL/GenBank/DDBJ databases">
        <title>Pseudolysobacter antarctica gen. nov., sp. nov., isolated from Fildes Peninsula, Antarctica.</title>
        <authorList>
            <person name="Wei Z."/>
            <person name="Peng F."/>
        </authorList>
    </citation>
    <scope>NUCLEOTIDE SEQUENCE [LARGE SCALE GENOMIC DNA]</scope>
    <source>
        <strain evidence="1 2">AQ6-296</strain>
        <plasmid evidence="1 2">unnamed1</plasmid>
    </source>
</reference>
<accession>A0A411HEJ1</accession>
<dbReference type="Proteomes" id="UP000291562">
    <property type="component" value="Plasmid unnamed1"/>
</dbReference>
<gene>
    <name evidence="1" type="ORF">ELE36_00020</name>
</gene>
<dbReference type="KEGG" id="xbc:ELE36_00020"/>
<protein>
    <submittedName>
        <fullName evidence="1">Uncharacterized protein</fullName>
    </submittedName>
</protein>
<sequence length="234" mass="25681">MMDYANRSFFTGGTLPGMSGNTFQSPPGVIDTAHGFTQSQKTCVLSAAIGGNTQLHNLKCTHWMHAVVDSIAPTYPDVLPAVTPAFTAPPLAAESAFRFTPVDFSGLVKIPQYTVGLEELDTMANLGVPRAIGYSAGLLNYFFRGQLAVTAPSDGLYALVNHGTPHTVSQGYPYLVSNPAKIFGFEQVRLNVQNTRRRRPKADRAIRFPPLRAAPETSWWRWRAITATRATRRR</sequence>
<dbReference type="OrthoDB" id="7063922at2"/>
<evidence type="ECO:0000313" key="1">
    <source>
        <dbReference type="EMBL" id="QBB68887.1"/>
    </source>
</evidence>
<keyword evidence="1" id="KW-0614">Plasmid</keyword>
<proteinExistence type="predicted"/>
<evidence type="ECO:0000313" key="2">
    <source>
        <dbReference type="Proteomes" id="UP000291562"/>
    </source>
</evidence>
<dbReference type="AlphaFoldDB" id="A0A411HEJ1"/>
<organism evidence="1 2">
    <name type="scientific">Pseudolysobacter antarcticus</name>
    <dbReference type="NCBI Taxonomy" id="2511995"/>
    <lineage>
        <taxon>Bacteria</taxon>
        <taxon>Pseudomonadati</taxon>
        <taxon>Pseudomonadota</taxon>
        <taxon>Gammaproteobacteria</taxon>
        <taxon>Lysobacterales</taxon>
        <taxon>Rhodanobacteraceae</taxon>
        <taxon>Pseudolysobacter</taxon>
    </lineage>
</organism>
<name>A0A411HEJ1_9GAMM</name>
<dbReference type="EMBL" id="CP035703">
    <property type="protein sequence ID" value="QBB68887.1"/>
    <property type="molecule type" value="Genomic_DNA"/>
</dbReference>